<evidence type="ECO:0000256" key="1">
    <source>
        <dbReference type="SAM" id="MobiDB-lite"/>
    </source>
</evidence>
<organism evidence="3 4">
    <name type="scientific">Streptomyces bingchenggensis (strain BCW-1)</name>
    <dbReference type="NCBI Taxonomy" id="749414"/>
    <lineage>
        <taxon>Bacteria</taxon>
        <taxon>Bacillati</taxon>
        <taxon>Actinomycetota</taxon>
        <taxon>Actinomycetes</taxon>
        <taxon>Kitasatosporales</taxon>
        <taxon>Streptomycetaceae</taxon>
        <taxon>Streptomyces</taxon>
    </lineage>
</organism>
<sequence>MLFRSLMTSHNPGRDIYNADAANALPAVVAEALLYTRPGVLELLPALPEQWDKGRITGIRGRGGICVHELDWDLSGLTATVTVTSDTTQDVTLISRRGMTSVSTSAHIGPSDQGPHSRNISLTAGQRTRITVSLPTSGARLAGPAPAGPATSPH</sequence>
<dbReference type="PANTHER" id="PTHR31084">
    <property type="entry name" value="ALPHA-L-FUCOSIDASE 2"/>
    <property type="match status" value="1"/>
</dbReference>
<dbReference type="GO" id="GO:0004560">
    <property type="term" value="F:alpha-L-fucosidase activity"/>
    <property type="evidence" value="ECO:0007669"/>
    <property type="project" value="TreeGrafter"/>
</dbReference>
<dbReference type="HOGENOM" id="CLU_1703188_0_0_11"/>
<evidence type="ECO:0000313" key="4">
    <source>
        <dbReference type="Proteomes" id="UP000000377"/>
    </source>
</evidence>
<feature type="region of interest" description="Disordered" evidence="1">
    <location>
        <begin position="133"/>
        <end position="154"/>
    </location>
</feature>
<gene>
    <name evidence="3" type="ordered locus">SBI_09940</name>
</gene>
<dbReference type="SUPFAM" id="SSF48208">
    <property type="entry name" value="Six-hairpin glycosidases"/>
    <property type="match status" value="1"/>
</dbReference>
<dbReference type="Proteomes" id="UP000000377">
    <property type="component" value="Chromosome"/>
</dbReference>
<dbReference type="Gene3D" id="2.60.40.1180">
    <property type="entry name" value="Golgi alpha-mannosidase II"/>
    <property type="match status" value="1"/>
</dbReference>
<dbReference type="AlphaFoldDB" id="D7CF42"/>
<dbReference type="PANTHER" id="PTHR31084:SF0">
    <property type="entry name" value="ALPHA-L-FUCOSIDASE 2"/>
    <property type="match status" value="1"/>
</dbReference>
<dbReference type="Pfam" id="PF21307">
    <property type="entry name" value="Glyco_hydro_95_C"/>
    <property type="match status" value="1"/>
</dbReference>
<dbReference type="KEGG" id="sbh:SBI_09940"/>
<evidence type="ECO:0000259" key="2">
    <source>
        <dbReference type="Pfam" id="PF21307"/>
    </source>
</evidence>
<dbReference type="InterPro" id="IPR008928">
    <property type="entry name" value="6-hairpin_glycosidase_sf"/>
</dbReference>
<reference evidence="3 4" key="1">
    <citation type="journal article" date="2010" name="J. Bacteriol.">
        <title>Genome sequence of the milbemycin-producing bacterium Streptomyces bingchenggensis.</title>
        <authorList>
            <person name="Wang X.J."/>
            <person name="Yan Y.J."/>
            <person name="Zhang B."/>
            <person name="An J."/>
            <person name="Wang J.J."/>
            <person name="Tian J."/>
            <person name="Jiang L."/>
            <person name="Chen Y.H."/>
            <person name="Huang S.X."/>
            <person name="Yin M."/>
            <person name="Zhang J."/>
            <person name="Gao A.L."/>
            <person name="Liu C.X."/>
            <person name="Zhu Z.X."/>
            <person name="Xiang W.S."/>
        </authorList>
    </citation>
    <scope>NUCLEOTIDE SEQUENCE [LARGE SCALE GENOMIC DNA]</scope>
    <source>
        <strain evidence="3 4">BCW-1</strain>
    </source>
</reference>
<accession>D7CF42</accession>
<dbReference type="eggNOG" id="COG1554">
    <property type="taxonomic scope" value="Bacteria"/>
</dbReference>
<feature type="domain" description="Alpha fucosidase A-like C-terminal" evidence="2">
    <location>
        <begin position="39"/>
        <end position="106"/>
    </location>
</feature>
<proteinExistence type="predicted"/>
<dbReference type="PATRIC" id="fig|749414.3.peg.10234"/>
<evidence type="ECO:0000313" key="3">
    <source>
        <dbReference type="EMBL" id="ADI13058.1"/>
    </source>
</evidence>
<dbReference type="InterPro" id="IPR049053">
    <property type="entry name" value="AFCA-like_C"/>
</dbReference>
<dbReference type="EMBL" id="CP002047">
    <property type="protein sequence ID" value="ADI13058.1"/>
    <property type="molecule type" value="Genomic_DNA"/>
</dbReference>
<dbReference type="STRING" id="749414.SBI_09940"/>
<feature type="compositionally biased region" description="Low complexity" evidence="1">
    <location>
        <begin position="138"/>
        <end position="154"/>
    </location>
</feature>
<name>D7CF42_STRBB</name>
<keyword evidence="4" id="KW-1185">Reference proteome</keyword>
<dbReference type="InterPro" id="IPR013780">
    <property type="entry name" value="Glyco_hydro_b"/>
</dbReference>
<protein>
    <recommendedName>
        <fullName evidence="2">Alpha fucosidase A-like C-terminal domain-containing protein</fullName>
    </recommendedName>
</protein>
<dbReference type="GO" id="GO:0005975">
    <property type="term" value="P:carbohydrate metabolic process"/>
    <property type="evidence" value="ECO:0007669"/>
    <property type="project" value="InterPro"/>
</dbReference>